<sequence>MVSGGPAAGGVPSSGGGAPLPDGARVFDTARMKVALVVGPPDRGGWYTLTAAYADTSWRARAWTLVPMPPPGAGSGSGAVSRRPGP</sequence>
<organism evidence="2 3">
    <name type="scientific">Streptomyces kanasensis</name>
    <dbReference type="NCBI Taxonomy" id="936756"/>
    <lineage>
        <taxon>Bacteria</taxon>
        <taxon>Bacillati</taxon>
        <taxon>Actinomycetota</taxon>
        <taxon>Actinomycetes</taxon>
        <taxon>Kitasatosporales</taxon>
        <taxon>Streptomycetaceae</taxon>
        <taxon>Streptomyces</taxon>
    </lineage>
</organism>
<dbReference type="AlphaFoldDB" id="A0A100Y0P8"/>
<dbReference type="EMBL" id="LNSV01000129">
    <property type="protein sequence ID" value="KUH35560.1"/>
    <property type="molecule type" value="Genomic_DNA"/>
</dbReference>
<comment type="caution">
    <text evidence="2">The sequence shown here is derived from an EMBL/GenBank/DDBJ whole genome shotgun (WGS) entry which is preliminary data.</text>
</comment>
<protein>
    <submittedName>
        <fullName evidence="2">Uncharacterized protein</fullName>
    </submittedName>
</protein>
<feature type="compositionally biased region" description="Gly residues" evidence="1">
    <location>
        <begin position="1"/>
        <end position="18"/>
    </location>
</feature>
<reference evidence="2 3" key="1">
    <citation type="submission" date="2015-11" db="EMBL/GenBank/DDBJ databases">
        <title>Genome-wide analysis reveals the secondary metabolome in Streptomyces kanasensis ZX01.</title>
        <authorList>
            <person name="Zhang G."/>
            <person name="Han L."/>
            <person name="Feng J."/>
            <person name="Zhang X."/>
        </authorList>
    </citation>
    <scope>NUCLEOTIDE SEQUENCE [LARGE SCALE GENOMIC DNA]</scope>
    <source>
        <strain evidence="2 3">ZX01</strain>
    </source>
</reference>
<proteinExistence type="predicted"/>
<name>A0A100Y0P8_9ACTN</name>
<evidence type="ECO:0000313" key="3">
    <source>
        <dbReference type="Proteomes" id="UP000054011"/>
    </source>
</evidence>
<dbReference type="Proteomes" id="UP000054011">
    <property type="component" value="Unassembled WGS sequence"/>
</dbReference>
<evidence type="ECO:0000313" key="2">
    <source>
        <dbReference type="EMBL" id="KUH35560.1"/>
    </source>
</evidence>
<evidence type="ECO:0000256" key="1">
    <source>
        <dbReference type="SAM" id="MobiDB-lite"/>
    </source>
</evidence>
<accession>A0A100Y0P8</accession>
<gene>
    <name evidence="2" type="ORF">ATE80_28495</name>
</gene>
<keyword evidence="3" id="KW-1185">Reference proteome</keyword>
<dbReference type="STRING" id="936756.ATE80_28495"/>
<feature type="region of interest" description="Disordered" evidence="1">
    <location>
        <begin position="1"/>
        <end position="24"/>
    </location>
</feature>